<keyword evidence="4" id="KW-1185">Reference proteome</keyword>
<dbReference type="EMBL" id="CAJHNJ030000007">
    <property type="protein sequence ID" value="CAG9101939.1"/>
    <property type="molecule type" value="Genomic_DNA"/>
</dbReference>
<feature type="compositionally biased region" description="Basic and acidic residues" evidence="1">
    <location>
        <begin position="1"/>
        <end position="13"/>
    </location>
</feature>
<keyword evidence="2" id="KW-0812">Transmembrane</keyword>
<proteinExistence type="predicted"/>
<evidence type="ECO:0000313" key="4">
    <source>
        <dbReference type="Proteomes" id="UP000653454"/>
    </source>
</evidence>
<keyword evidence="2" id="KW-0472">Membrane</keyword>
<feature type="compositionally biased region" description="Polar residues" evidence="1">
    <location>
        <begin position="14"/>
        <end position="23"/>
    </location>
</feature>
<name>A0A8S4DN92_PLUXY</name>
<protein>
    <submittedName>
        <fullName evidence="3">(diamondback moth) hypothetical protein</fullName>
    </submittedName>
</protein>
<keyword evidence="2" id="KW-1133">Transmembrane helix</keyword>
<feature type="transmembrane region" description="Helical" evidence="2">
    <location>
        <begin position="72"/>
        <end position="90"/>
    </location>
</feature>
<accession>A0A8S4DN92</accession>
<evidence type="ECO:0000313" key="3">
    <source>
        <dbReference type="EMBL" id="CAG9101939.1"/>
    </source>
</evidence>
<comment type="caution">
    <text evidence="3">The sequence shown here is derived from an EMBL/GenBank/DDBJ whole genome shotgun (WGS) entry which is preliminary data.</text>
</comment>
<evidence type="ECO:0000256" key="1">
    <source>
        <dbReference type="SAM" id="MobiDB-lite"/>
    </source>
</evidence>
<feature type="region of interest" description="Disordered" evidence="1">
    <location>
        <begin position="1"/>
        <end position="23"/>
    </location>
</feature>
<evidence type="ECO:0000256" key="2">
    <source>
        <dbReference type="SAM" id="Phobius"/>
    </source>
</evidence>
<dbReference type="AlphaFoldDB" id="A0A8S4DN92"/>
<gene>
    <name evidence="3" type="ORF">PLXY2_LOCUS2729</name>
</gene>
<reference evidence="3" key="1">
    <citation type="submission" date="2020-11" db="EMBL/GenBank/DDBJ databases">
        <authorList>
            <person name="Whiteford S."/>
        </authorList>
    </citation>
    <scope>NUCLEOTIDE SEQUENCE</scope>
</reference>
<organism evidence="3 4">
    <name type="scientific">Plutella xylostella</name>
    <name type="common">Diamondback moth</name>
    <name type="synonym">Plutella maculipennis</name>
    <dbReference type="NCBI Taxonomy" id="51655"/>
    <lineage>
        <taxon>Eukaryota</taxon>
        <taxon>Metazoa</taxon>
        <taxon>Ecdysozoa</taxon>
        <taxon>Arthropoda</taxon>
        <taxon>Hexapoda</taxon>
        <taxon>Insecta</taxon>
        <taxon>Pterygota</taxon>
        <taxon>Neoptera</taxon>
        <taxon>Endopterygota</taxon>
        <taxon>Lepidoptera</taxon>
        <taxon>Glossata</taxon>
        <taxon>Ditrysia</taxon>
        <taxon>Yponomeutoidea</taxon>
        <taxon>Plutellidae</taxon>
        <taxon>Plutella</taxon>
    </lineage>
</organism>
<sequence>MEKLGKRVQRSSDSKQSSCGSTNEVSTITYPAFCGRDRSSVIDASTTYSGAARGGRHSSSNLRARHSPALDMKLWLALALAGALALAAALPRTRRALPEQSGESTSKPRQACAHQTPCGWSIYKPQSRIIELNVTNTYCVCEPGLSCVVTEDDTTAFAYVYHCRSRDDDHYILEPAGGGHL</sequence>
<dbReference type="Proteomes" id="UP000653454">
    <property type="component" value="Unassembled WGS sequence"/>
</dbReference>